<dbReference type="Proteomes" id="UP000276899">
    <property type="component" value="Chromosome"/>
</dbReference>
<proteinExistence type="predicted"/>
<keyword evidence="2 5" id="KW-0808">Transferase</keyword>
<dbReference type="InterPro" id="IPR001296">
    <property type="entry name" value="Glyco_trans_1"/>
</dbReference>
<dbReference type="Pfam" id="PF13439">
    <property type="entry name" value="Glyco_transf_4"/>
    <property type="match status" value="1"/>
</dbReference>
<name>A0A448KD82_9ACTO</name>
<dbReference type="STRING" id="1278298.GCA_000428685_01652"/>
<evidence type="ECO:0000256" key="1">
    <source>
        <dbReference type="ARBA" id="ARBA00022676"/>
    </source>
</evidence>
<dbReference type="KEGG" id="asla:NCTC11923_01543"/>
<evidence type="ECO:0000259" key="4">
    <source>
        <dbReference type="Pfam" id="PF13439"/>
    </source>
</evidence>
<dbReference type="EMBL" id="LR134363">
    <property type="protein sequence ID" value="VEG74894.1"/>
    <property type="molecule type" value="Genomic_DNA"/>
</dbReference>
<dbReference type="EC" id="2.4.1.11" evidence="5"/>
<dbReference type="PANTHER" id="PTHR45947:SF3">
    <property type="entry name" value="SULFOQUINOVOSYL TRANSFERASE SQD2"/>
    <property type="match status" value="1"/>
</dbReference>
<evidence type="ECO:0000313" key="5">
    <source>
        <dbReference type="EMBL" id="VEG74894.1"/>
    </source>
</evidence>
<dbReference type="InterPro" id="IPR050194">
    <property type="entry name" value="Glycosyltransferase_grp1"/>
</dbReference>
<evidence type="ECO:0000259" key="3">
    <source>
        <dbReference type="Pfam" id="PF00534"/>
    </source>
</evidence>
<evidence type="ECO:0000313" key="6">
    <source>
        <dbReference type="Proteomes" id="UP000276899"/>
    </source>
</evidence>
<sequence>MRVLIVSDCYPPRLGGIETQVRDLALNLRAAGHEPTVVTATPVGRERGRSIETQDGFPVWRTTVPLPAELPVHPLARREIGVAMDRLRPEVVHVHVGIVSPFAWSGIAAAQSRGLPLLITFHCVLGPWARAGALAGALSPVRRWQRAGAHLTAVSSMLVRQVEAAGGRDVDILPNGITVADWRLPQDWQSPDHSPDRPLTVTASQRWIGRKRPLQVVRAFADAVQAVGDERAVLMMYGDGPLRQRLAREVEGSGVAERIVLVGRLERPELARALNRGDIFLQTSTDDSFGIAVLEARTAGLAIIARRSSGVSDFIEDGVEGLLVDDEPELARALETLLTDRQMLERIRAHNRAVAPAVEWAAVVGMHEEAYRRAIAAARG</sequence>
<organism evidence="5 6">
    <name type="scientific">Actinomyces slackii</name>
    <dbReference type="NCBI Taxonomy" id="52774"/>
    <lineage>
        <taxon>Bacteria</taxon>
        <taxon>Bacillati</taxon>
        <taxon>Actinomycetota</taxon>
        <taxon>Actinomycetes</taxon>
        <taxon>Actinomycetales</taxon>
        <taxon>Actinomycetaceae</taxon>
        <taxon>Actinomyces</taxon>
    </lineage>
</organism>
<dbReference type="InterPro" id="IPR028098">
    <property type="entry name" value="Glyco_trans_4-like_N"/>
</dbReference>
<accession>A0A448KD82</accession>
<dbReference type="Pfam" id="PF00534">
    <property type="entry name" value="Glycos_transf_1"/>
    <property type="match status" value="1"/>
</dbReference>
<dbReference type="AlphaFoldDB" id="A0A448KD82"/>
<reference evidence="5 6" key="1">
    <citation type="submission" date="2018-12" db="EMBL/GenBank/DDBJ databases">
        <authorList>
            <consortium name="Pathogen Informatics"/>
        </authorList>
    </citation>
    <scope>NUCLEOTIDE SEQUENCE [LARGE SCALE GENOMIC DNA]</scope>
    <source>
        <strain evidence="5 6">NCTC11923</strain>
    </source>
</reference>
<dbReference type="Gene3D" id="3.40.50.2000">
    <property type="entry name" value="Glycogen Phosphorylase B"/>
    <property type="match status" value="2"/>
</dbReference>
<protein>
    <submittedName>
        <fullName evidence="5">Glycogen synthase</fullName>
        <ecNumber evidence="5">2.4.1.11</ecNumber>
    </submittedName>
</protein>
<keyword evidence="6" id="KW-1185">Reference proteome</keyword>
<feature type="domain" description="Glycosyl transferase family 1" evidence="3">
    <location>
        <begin position="195"/>
        <end position="352"/>
    </location>
</feature>
<evidence type="ECO:0000256" key="2">
    <source>
        <dbReference type="ARBA" id="ARBA00022679"/>
    </source>
</evidence>
<keyword evidence="1 5" id="KW-0328">Glycosyltransferase</keyword>
<dbReference type="SUPFAM" id="SSF53756">
    <property type="entry name" value="UDP-Glycosyltransferase/glycogen phosphorylase"/>
    <property type="match status" value="1"/>
</dbReference>
<gene>
    <name evidence="5" type="ORF">NCTC11923_01543</name>
</gene>
<dbReference type="PANTHER" id="PTHR45947">
    <property type="entry name" value="SULFOQUINOVOSYL TRANSFERASE SQD2"/>
    <property type="match status" value="1"/>
</dbReference>
<dbReference type="GO" id="GO:1901137">
    <property type="term" value="P:carbohydrate derivative biosynthetic process"/>
    <property type="evidence" value="ECO:0007669"/>
    <property type="project" value="UniProtKB-ARBA"/>
</dbReference>
<dbReference type="RefSeq" id="WP_026426794.1">
    <property type="nucleotide sequence ID" value="NZ_CBCRWE010000002.1"/>
</dbReference>
<dbReference type="CDD" id="cd03801">
    <property type="entry name" value="GT4_PimA-like"/>
    <property type="match status" value="1"/>
</dbReference>
<feature type="domain" description="Glycosyltransferase subfamily 4-like N-terminal" evidence="4">
    <location>
        <begin position="15"/>
        <end position="179"/>
    </location>
</feature>
<dbReference type="GO" id="GO:0004373">
    <property type="term" value="F:alpha-1,4-glucan glucosyltransferase (UDP-glucose donor) activity"/>
    <property type="evidence" value="ECO:0007669"/>
    <property type="project" value="UniProtKB-EC"/>
</dbReference>